<gene>
    <name evidence="2" type="ORF">DN752_17020</name>
</gene>
<evidence type="ECO:0000313" key="2">
    <source>
        <dbReference type="EMBL" id="AWW31693.1"/>
    </source>
</evidence>
<name>A0A2Z4IMS9_9BACT</name>
<evidence type="ECO:0000259" key="1">
    <source>
        <dbReference type="Pfam" id="PF09949"/>
    </source>
</evidence>
<dbReference type="PANTHER" id="PTHR28208:SF3">
    <property type="entry name" value="PHOSPHATIDATE PHOSPHATASE APP1"/>
    <property type="match status" value="1"/>
</dbReference>
<dbReference type="EMBL" id="CP030041">
    <property type="protein sequence ID" value="AWW31693.1"/>
    <property type="molecule type" value="Genomic_DNA"/>
</dbReference>
<dbReference type="OrthoDB" id="9789875at2"/>
<protein>
    <recommendedName>
        <fullName evidence="1">Phosphatidate phosphatase APP1 catalytic domain-containing protein</fullName>
    </recommendedName>
</protein>
<accession>A0A2Z4IMS9</accession>
<dbReference type="RefSeq" id="WP_112785068.1">
    <property type="nucleotide sequence ID" value="NZ_CP030041.1"/>
</dbReference>
<dbReference type="AlphaFoldDB" id="A0A2Z4IMS9"/>
<evidence type="ECO:0000313" key="3">
    <source>
        <dbReference type="Proteomes" id="UP000248688"/>
    </source>
</evidence>
<feature type="domain" description="Phosphatidate phosphatase APP1 catalytic" evidence="1">
    <location>
        <begin position="149"/>
        <end position="302"/>
    </location>
</feature>
<sequence>MILRILTFPFRYTFGKVKKVVGKLGQIKIEPLYAFGNEECVYVKGRVVEAYRQSKPSAKNSSVQNIFAALRRYAGSSVPDAKVIVTYFGQQKEVYSDEEGIINCEFNTVCPNPEEDHRVGFSLVEEEGLVAEKKNNFLKVSQYSKTHPVGVISDIDDTVLVSHATDVGKKLWLSVSKNAFTRRPFPGVSEFYRELTVNGKHPIFYVSSSDWNLFDLIKDFLAYRNIPSGPILLQDLHLNLKNIWKSGGGSHQHKLEKIRMLLDMYPGMHFFLIGDSGQHDPELYAEVVKSYPDRIKSVYIRKVDDDEEGSRETLVEELKKIENAAQMVFVKTTQEAIRHARQHEYIPS</sequence>
<organism evidence="2 3">
    <name type="scientific">Echinicola strongylocentroti</name>
    <dbReference type="NCBI Taxonomy" id="1795355"/>
    <lineage>
        <taxon>Bacteria</taxon>
        <taxon>Pseudomonadati</taxon>
        <taxon>Bacteroidota</taxon>
        <taxon>Cytophagia</taxon>
        <taxon>Cytophagales</taxon>
        <taxon>Cyclobacteriaceae</taxon>
        <taxon>Echinicola</taxon>
    </lineage>
</organism>
<dbReference type="Pfam" id="PF09949">
    <property type="entry name" value="APP1_cat"/>
    <property type="match status" value="1"/>
</dbReference>
<reference evidence="2 3" key="1">
    <citation type="submission" date="2018-06" db="EMBL/GenBank/DDBJ databases">
        <title>Echinicola strongylocentroti sp. nov., isolated from a sea urchin Strongylocentrotus intermedius.</title>
        <authorList>
            <person name="Bae S.S."/>
        </authorList>
    </citation>
    <scope>NUCLEOTIDE SEQUENCE [LARGE SCALE GENOMIC DNA]</scope>
    <source>
        <strain evidence="2 3">MEBiC08714</strain>
    </source>
</reference>
<dbReference type="KEGG" id="est:DN752_17020"/>
<dbReference type="PANTHER" id="PTHR28208">
    <property type="entry name" value="PHOSPHATIDATE PHOSPHATASE APP1"/>
    <property type="match status" value="1"/>
</dbReference>
<dbReference type="InterPro" id="IPR019236">
    <property type="entry name" value="APP1_cat"/>
</dbReference>
<proteinExistence type="predicted"/>
<dbReference type="InterPro" id="IPR052935">
    <property type="entry name" value="Mg2+_PAP"/>
</dbReference>
<dbReference type="GO" id="GO:0008195">
    <property type="term" value="F:phosphatidate phosphatase activity"/>
    <property type="evidence" value="ECO:0007669"/>
    <property type="project" value="InterPro"/>
</dbReference>
<keyword evidence="3" id="KW-1185">Reference proteome</keyword>
<dbReference type="Proteomes" id="UP000248688">
    <property type="component" value="Chromosome"/>
</dbReference>